<organism evidence="7 8">
    <name type="scientific">Mucilaginibacter gynuensis</name>
    <dbReference type="NCBI Taxonomy" id="1302236"/>
    <lineage>
        <taxon>Bacteria</taxon>
        <taxon>Pseudomonadati</taxon>
        <taxon>Bacteroidota</taxon>
        <taxon>Sphingobacteriia</taxon>
        <taxon>Sphingobacteriales</taxon>
        <taxon>Sphingobacteriaceae</taxon>
        <taxon>Mucilaginibacter</taxon>
    </lineage>
</organism>
<keyword evidence="5" id="KW-0732">Signal</keyword>
<sequence>MKAFFSSLALCVLALAMIFFKNPKDKAVAPAPRPNIIVIMADDMGFSDIGCYGGEIPTPNIDELAGKGVRLSQFYNNARCCPTRASLLTGLHPHQAGVGRMAEDPESVDAHNEGVDGYRGYISKNTVTIAEILKSAGYHTYMSGKWHVGMHGKEKWPMQRGFEKFYGILCGGSSYLHPFPPRGITTGNGDMQYDFPEGYYTTDAFTTQAISFINDQADAKPFFMYLAYNAPHWPLQAKKEDIALFANKYNIGWDSVRHERLRKQLEMGLTKPEWGLAQREMRPWNELTKKEQENVAYRMAVYAAQVYSMDQNIGKLISTLKAKKQFDNTLIVFLSDNGACAEPYKELGGGPMAEVNDPLKFWAVSYGTGWANVSNTPFKKWKNQAYEGGLAAPFIACWPNGIKAQAGKWSNTPYHVIDMMPTFIELAGAKYPKTYNGNTIIPNEGISMLQAFKTGSGKTHDYFYWEHEENCAVRHGNWKGVKRLPNGRWELYDLEHDRTERNNIAQQYPDVVKDLDEKWQTWADTHKVFPKGTDYYKSK</sequence>
<dbReference type="Gene3D" id="3.40.720.10">
    <property type="entry name" value="Alkaline Phosphatase, subunit A"/>
    <property type="match status" value="1"/>
</dbReference>
<feature type="signal peptide" evidence="5">
    <location>
        <begin position="1"/>
        <end position="21"/>
    </location>
</feature>
<evidence type="ECO:0000256" key="5">
    <source>
        <dbReference type="SAM" id="SignalP"/>
    </source>
</evidence>
<protein>
    <submittedName>
        <fullName evidence="7">Arylsulfatase</fullName>
    </submittedName>
</protein>
<dbReference type="CDD" id="cd16025">
    <property type="entry name" value="PAS_like"/>
    <property type="match status" value="1"/>
</dbReference>
<evidence type="ECO:0000256" key="2">
    <source>
        <dbReference type="ARBA" id="ARBA00022723"/>
    </source>
</evidence>
<evidence type="ECO:0000313" key="8">
    <source>
        <dbReference type="Proteomes" id="UP001500582"/>
    </source>
</evidence>
<gene>
    <name evidence="7" type="ORF">GCM10023149_22820</name>
</gene>
<dbReference type="SUPFAM" id="SSF53649">
    <property type="entry name" value="Alkaline phosphatase-like"/>
    <property type="match status" value="1"/>
</dbReference>
<comment type="caution">
    <text evidence="7">The sequence shown here is derived from an EMBL/GenBank/DDBJ whole genome shotgun (WGS) entry which is preliminary data.</text>
</comment>
<keyword evidence="3" id="KW-0378">Hydrolase</keyword>
<dbReference type="Gene3D" id="3.30.1120.10">
    <property type="match status" value="1"/>
</dbReference>
<feature type="domain" description="Sulfatase N-terminal" evidence="6">
    <location>
        <begin position="34"/>
        <end position="429"/>
    </location>
</feature>
<proteinExistence type="inferred from homology"/>
<keyword evidence="8" id="KW-1185">Reference proteome</keyword>
<feature type="chain" id="PRO_5045040209" evidence="5">
    <location>
        <begin position="22"/>
        <end position="539"/>
    </location>
</feature>
<dbReference type="RefSeq" id="WP_345211199.1">
    <property type="nucleotide sequence ID" value="NZ_BAABFT010000005.1"/>
</dbReference>
<accession>A0ABP8GEI6</accession>
<comment type="similarity">
    <text evidence="1">Belongs to the sulfatase family.</text>
</comment>
<keyword evidence="2" id="KW-0479">Metal-binding</keyword>
<evidence type="ECO:0000256" key="1">
    <source>
        <dbReference type="ARBA" id="ARBA00008779"/>
    </source>
</evidence>
<dbReference type="Pfam" id="PF00884">
    <property type="entry name" value="Sulfatase"/>
    <property type="match status" value="1"/>
</dbReference>
<dbReference type="InterPro" id="IPR024607">
    <property type="entry name" value="Sulfatase_CS"/>
</dbReference>
<name>A0ABP8GEI6_9SPHI</name>
<dbReference type="InterPro" id="IPR017850">
    <property type="entry name" value="Alkaline_phosphatase_core_sf"/>
</dbReference>
<dbReference type="InterPro" id="IPR000917">
    <property type="entry name" value="Sulfatase_N"/>
</dbReference>
<dbReference type="PROSITE" id="PS00149">
    <property type="entry name" value="SULFATASE_2"/>
    <property type="match status" value="1"/>
</dbReference>
<dbReference type="EMBL" id="BAABFT010000005">
    <property type="protein sequence ID" value="GAA4322486.1"/>
    <property type="molecule type" value="Genomic_DNA"/>
</dbReference>
<dbReference type="PANTHER" id="PTHR42693">
    <property type="entry name" value="ARYLSULFATASE FAMILY MEMBER"/>
    <property type="match status" value="1"/>
</dbReference>
<reference evidence="8" key="1">
    <citation type="journal article" date="2019" name="Int. J. Syst. Evol. Microbiol.">
        <title>The Global Catalogue of Microorganisms (GCM) 10K type strain sequencing project: providing services to taxonomists for standard genome sequencing and annotation.</title>
        <authorList>
            <consortium name="The Broad Institute Genomics Platform"/>
            <consortium name="The Broad Institute Genome Sequencing Center for Infectious Disease"/>
            <person name="Wu L."/>
            <person name="Ma J."/>
        </authorList>
    </citation>
    <scope>NUCLEOTIDE SEQUENCE [LARGE SCALE GENOMIC DNA]</scope>
    <source>
        <strain evidence="8">JCM 17705</strain>
    </source>
</reference>
<evidence type="ECO:0000313" key="7">
    <source>
        <dbReference type="EMBL" id="GAA4322486.1"/>
    </source>
</evidence>
<evidence type="ECO:0000256" key="4">
    <source>
        <dbReference type="ARBA" id="ARBA00022837"/>
    </source>
</evidence>
<dbReference type="Proteomes" id="UP001500582">
    <property type="component" value="Unassembled WGS sequence"/>
</dbReference>
<dbReference type="PANTHER" id="PTHR42693:SF53">
    <property type="entry name" value="ENDO-4-O-SULFATASE"/>
    <property type="match status" value="1"/>
</dbReference>
<evidence type="ECO:0000259" key="6">
    <source>
        <dbReference type="Pfam" id="PF00884"/>
    </source>
</evidence>
<dbReference type="InterPro" id="IPR050738">
    <property type="entry name" value="Sulfatase"/>
</dbReference>
<evidence type="ECO:0000256" key="3">
    <source>
        <dbReference type="ARBA" id="ARBA00022801"/>
    </source>
</evidence>
<keyword evidence="4" id="KW-0106">Calcium</keyword>